<dbReference type="Proteomes" id="UP000481861">
    <property type="component" value="Unassembled WGS sequence"/>
</dbReference>
<feature type="compositionally biased region" description="Basic and acidic residues" evidence="1">
    <location>
        <begin position="548"/>
        <end position="560"/>
    </location>
</feature>
<sequence>MNRKAPTFTTPFTADQGRIQRDTRARNRVPAETNEPTLRRERPGPRRPIQVVNEVGRPASQTASISAYGSGSTSTHDDLYDSYEVAIGYYVDESAISPKTRAHISNSFPLMPNFEESHSPDIVAFDISDIRPIQEDRKGSDTTIFPSYPYEIKKTEPKQKQKKKKGTKVQLNKPITPIKAAHLPPKDIKKTQDNGHPGYDIVDFIRTAREIYHAGPKGEGQKLWSGVRNFRKENKTKKPETQQQQPQKLDNHQKTTIKPGILTDRPLPRLPAEADRLYDISPESNTFRGRKGKEKMKESHSSFEAPLGASRSVQYDAQDVVIDASKPLPPIPQLQPAPRSRNKSLPALPPPSPPPPPAATKRAIPPPSSIWSQEPVSSIPSPHFRAKMHHFPALDDRQSERPRRAKEEAAKRPGFFSRLGSKVPHEKRTTSASHKHIATKANEKRSKKQANFRPTISGPGPLMAPDGRTANIASEHGGVGGPAAAVPLPIYRRSSRSRKDAPQRPPRPAVGFTLPASKPEPKKEHSHYWRDLVSPPSGKIFGTYSSSKDAKGKSRKRNDSDVSFMCQGLPSPSQAQAHSPPPPPAPSTPYYKPHYHQAQSQWQSQPQVALHPKRAPPSAPAPAHVVAGPSKQAAPKRYNQRFAFEDDNVENEVVPRPLFSGTSSSNNWAGQQQQQHHARSASRDTRFYQPYDDVLREYHLGSDRI</sequence>
<evidence type="ECO:0000256" key="1">
    <source>
        <dbReference type="SAM" id="MobiDB-lite"/>
    </source>
</evidence>
<feature type="region of interest" description="Disordered" evidence="1">
    <location>
        <begin position="1"/>
        <end position="74"/>
    </location>
</feature>
<feature type="compositionally biased region" description="Basic and acidic residues" evidence="1">
    <location>
        <begin position="519"/>
        <end position="530"/>
    </location>
</feature>
<evidence type="ECO:0000313" key="3">
    <source>
        <dbReference type="Proteomes" id="UP000481861"/>
    </source>
</evidence>
<dbReference type="EMBL" id="JAADJZ010000003">
    <property type="protein sequence ID" value="KAF2876827.1"/>
    <property type="molecule type" value="Genomic_DNA"/>
</dbReference>
<feature type="compositionally biased region" description="Pro residues" evidence="1">
    <location>
        <begin position="347"/>
        <end position="368"/>
    </location>
</feature>
<feature type="region of interest" description="Disordered" evidence="1">
    <location>
        <begin position="324"/>
        <end position="688"/>
    </location>
</feature>
<protein>
    <submittedName>
        <fullName evidence="2">Uncharacterized protein</fullName>
    </submittedName>
</protein>
<evidence type="ECO:0000313" key="2">
    <source>
        <dbReference type="EMBL" id="KAF2876827.1"/>
    </source>
</evidence>
<feature type="region of interest" description="Disordered" evidence="1">
    <location>
        <begin position="234"/>
        <end position="267"/>
    </location>
</feature>
<dbReference type="AlphaFoldDB" id="A0A7C8INV8"/>
<accession>A0A7C8INV8</accession>
<feature type="compositionally biased region" description="Low complexity" evidence="1">
    <location>
        <begin position="621"/>
        <end position="630"/>
    </location>
</feature>
<gene>
    <name evidence="2" type="ORF">BDV95DRAFT_651256</name>
</gene>
<reference evidence="2 3" key="1">
    <citation type="submission" date="2020-01" db="EMBL/GenBank/DDBJ databases">
        <authorList>
            <consortium name="DOE Joint Genome Institute"/>
            <person name="Haridas S."/>
            <person name="Albert R."/>
            <person name="Binder M."/>
            <person name="Bloem J."/>
            <person name="Labutti K."/>
            <person name="Salamov A."/>
            <person name="Andreopoulos B."/>
            <person name="Baker S.E."/>
            <person name="Barry K."/>
            <person name="Bills G."/>
            <person name="Bluhm B.H."/>
            <person name="Cannon C."/>
            <person name="Castanera R."/>
            <person name="Culley D.E."/>
            <person name="Daum C."/>
            <person name="Ezra D."/>
            <person name="Gonzalez J.B."/>
            <person name="Henrissat B."/>
            <person name="Kuo A."/>
            <person name="Liang C."/>
            <person name="Lipzen A."/>
            <person name="Lutzoni F."/>
            <person name="Magnuson J."/>
            <person name="Mondo S."/>
            <person name="Nolan M."/>
            <person name="Ohm R."/>
            <person name="Pangilinan J."/>
            <person name="Park H.-J.H."/>
            <person name="Ramirez L."/>
            <person name="Alfaro M."/>
            <person name="Sun H."/>
            <person name="Tritt A."/>
            <person name="Yoshinaga Y."/>
            <person name="Zwiers L.-H.L."/>
            <person name="Turgeon B.G."/>
            <person name="Goodwin S.B."/>
            <person name="Spatafora J.W."/>
            <person name="Crous P.W."/>
            <person name="Grigoriev I.V."/>
        </authorList>
    </citation>
    <scope>NUCLEOTIDE SEQUENCE [LARGE SCALE GENOMIC DNA]</scope>
    <source>
        <strain evidence="2 3">CBS 611.86</strain>
    </source>
</reference>
<feature type="compositionally biased region" description="Polar residues" evidence="1">
    <location>
        <begin position="59"/>
        <end position="74"/>
    </location>
</feature>
<dbReference type="OrthoDB" id="3795697at2759"/>
<feature type="region of interest" description="Disordered" evidence="1">
    <location>
        <begin position="280"/>
        <end position="310"/>
    </location>
</feature>
<name>A0A7C8INV8_9PLEO</name>
<organism evidence="2 3">
    <name type="scientific">Massariosphaeria phaeospora</name>
    <dbReference type="NCBI Taxonomy" id="100035"/>
    <lineage>
        <taxon>Eukaryota</taxon>
        <taxon>Fungi</taxon>
        <taxon>Dikarya</taxon>
        <taxon>Ascomycota</taxon>
        <taxon>Pezizomycotina</taxon>
        <taxon>Dothideomycetes</taxon>
        <taxon>Pleosporomycetidae</taxon>
        <taxon>Pleosporales</taxon>
        <taxon>Pleosporales incertae sedis</taxon>
        <taxon>Massariosphaeria</taxon>
    </lineage>
</organism>
<feature type="compositionally biased region" description="Polar residues" evidence="1">
    <location>
        <begin position="660"/>
        <end position="670"/>
    </location>
</feature>
<feature type="compositionally biased region" description="Polar residues" evidence="1">
    <location>
        <begin position="369"/>
        <end position="380"/>
    </location>
</feature>
<comment type="caution">
    <text evidence="2">The sequence shown here is derived from an EMBL/GenBank/DDBJ whole genome shotgun (WGS) entry which is preliminary data.</text>
</comment>
<feature type="compositionally biased region" description="Basic and acidic residues" evidence="1">
    <location>
        <begin position="392"/>
        <end position="411"/>
    </location>
</feature>
<keyword evidence="3" id="KW-1185">Reference proteome</keyword>
<proteinExistence type="predicted"/>
<feature type="compositionally biased region" description="Low complexity" evidence="1">
    <location>
        <begin position="597"/>
        <end position="607"/>
    </location>
</feature>